<feature type="transmembrane region" description="Helical" evidence="8">
    <location>
        <begin position="20"/>
        <end position="46"/>
    </location>
</feature>
<feature type="domain" description="MacB-like periplasmic core" evidence="10">
    <location>
        <begin position="25"/>
        <end position="257"/>
    </location>
</feature>
<evidence type="ECO:0000256" key="1">
    <source>
        <dbReference type="ARBA" id="ARBA00004651"/>
    </source>
</evidence>
<reference evidence="11 12" key="1">
    <citation type="journal article" date="2016" name="Nat. Commun.">
        <title>Thousands of microbial genomes shed light on interconnected biogeochemical processes in an aquifer system.</title>
        <authorList>
            <person name="Anantharaman K."/>
            <person name="Brown C.T."/>
            <person name="Hug L.A."/>
            <person name="Sharon I."/>
            <person name="Castelle C.J."/>
            <person name="Probst A.J."/>
            <person name="Thomas B.C."/>
            <person name="Singh A."/>
            <person name="Wilkins M.J."/>
            <person name="Karaoz U."/>
            <person name="Brodie E.L."/>
            <person name="Williams K.H."/>
            <person name="Hubbard S.S."/>
            <person name="Banfield J.F."/>
        </authorList>
    </citation>
    <scope>NUCLEOTIDE SEQUENCE [LARGE SCALE GENOMIC DNA]</scope>
</reference>
<evidence type="ECO:0000256" key="6">
    <source>
        <dbReference type="ARBA" id="ARBA00022989"/>
    </source>
</evidence>
<evidence type="ECO:0000256" key="4">
    <source>
        <dbReference type="ARBA" id="ARBA00022475"/>
    </source>
</evidence>
<dbReference type="GO" id="GO:0044874">
    <property type="term" value="P:lipoprotein localization to outer membrane"/>
    <property type="evidence" value="ECO:0007669"/>
    <property type="project" value="TreeGrafter"/>
</dbReference>
<dbReference type="GO" id="GO:0042953">
    <property type="term" value="P:lipoprotein transport"/>
    <property type="evidence" value="ECO:0007669"/>
    <property type="project" value="InterPro"/>
</dbReference>
<feature type="transmembrane region" description="Helical" evidence="8">
    <location>
        <begin position="286"/>
        <end position="312"/>
    </location>
</feature>
<dbReference type="EMBL" id="MHFR01000032">
    <property type="protein sequence ID" value="OGW98537.1"/>
    <property type="molecule type" value="Genomic_DNA"/>
</dbReference>
<dbReference type="InterPro" id="IPR025857">
    <property type="entry name" value="MacB_PCD"/>
</dbReference>
<dbReference type="PANTHER" id="PTHR30489">
    <property type="entry name" value="LIPOPROTEIN-RELEASING SYSTEM TRANSMEMBRANE PROTEIN LOLE"/>
    <property type="match status" value="1"/>
</dbReference>
<comment type="caution">
    <text evidence="11">The sequence shown here is derived from an EMBL/GenBank/DDBJ whole genome shotgun (WGS) entry which is preliminary data.</text>
</comment>
<keyword evidence="6 8" id="KW-1133">Transmembrane helix</keyword>
<feature type="transmembrane region" description="Helical" evidence="8">
    <location>
        <begin position="395"/>
        <end position="414"/>
    </location>
</feature>
<dbReference type="InterPro" id="IPR003838">
    <property type="entry name" value="ABC3_permease_C"/>
</dbReference>
<dbReference type="AlphaFoldDB" id="A0A1G1L063"/>
<dbReference type="PANTHER" id="PTHR30489:SF0">
    <property type="entry name" value="LIPOPROTEIN-RELEASING SYSTEM TRANSMEMBRANE PROTEIN LOLE"/>
    <property type="match status" value="1"/>
</dbReference>
<protein>
    <recommendedName>
        <fullName evidence="13">ABC transporter permease</fullName>
    </recommendedName>
</protein>
<dbReference type="Proteomes" id="UP000178187">
    <property type="component" value="Unassembled WGS sequence"/>
</dbReference>
<organism evidence="11 12">
    <name type="scientific">Candidatus Danuiimicrobium aquiferis</name>
    <dbReference type="NCBI Taxonomy" id="1801832"/>
    <lineage>
        <taxon>Bacteria</taxon>
        <taxon>Pseudomonadati</taxon>
        <taxon>Candidatus Omnitrophota</taxon>
        <taxon>Candidatus Danuiimicrobium</taxon>
    </lineage>
</organism>
<dbReference type="Pfam" id="PF02687">
    <property type="entry name" value="FtsX"/>
    <property type="match status" value="1"/>
</dbReference>
<dbReference type="InterPro" id="IPR051447">
    <property type="entry name" value="Lipoprotein-release_system"/>
</dbReference>
<feature type="domain" description="ABC3 transporter permease C-terminal" evidence="9">
    <location>
        <begin position="289"/>
        <end position="419"/>
    </location>
</feature>
<comment type="similarity">
    <text evidence="2">Belongs to the ABC-4 integral membrane protein family. LolC/E subfamily.</text>
</comment>
<keyword evidence="3" id="KW-0813">Transport</keyword>
<sequence>MSFEYFIAAKYLFKGKRHGFVSLISSISILGIAVGVMALIVVLAVMSGFDRELKSKIVGVQPHVILEQYGGISNVEEARNQIQALNIPEITSIAPFVTGQAIIRSDYGATGVAVKGLDPAYEPLDLFREHLARGNLEFSDLTIEEKPGKTKQMGRVLIGEGLAGKLRVTLGDMVYIISPAFDTDSLGDLKDAVKRAKNAPFVITGIFKVGMNDFDNGLALVNLKQAQNLYRLEDKVTGMSIRLKDVNQAAEIKRPIQDRFGTGFVVRTWMDLNRNFFSALKVEKTVMAILLSLIILVAAFNIVSTLIMVVMEKMRDVGIMRALGATKASIRKIFFLQGFFIGFVGVILGGISGLALAYHLNPVADFLEKYFGISVFPSDIYYFDKIPAEINLHDVAVIIGFALLMSLVAGVYPAHRAAQLVPVQALRYE</sequence>
<evidence type="ECO:0000313" key="12">
    <source>
        <dbReference type="Proteomes" id="UP000178187"/>
    </source>
</evidence>
<name>A0A1G1L063_9BACT</name>
<evidence type="ECO:0000256" key="3">
    <source>
        <dbReference type="ARBA" id="ARBA00022448"/>
    </source>
</evidence>
<accession>A0A1G1L063</accession>
<keyword evidence="7 8" id="KW-0472">Membrane</keyword>
<evidence type="ECO:0008006" key="13">
    <source>
        <dbReference type="Google" id="ProtNLM"/>
    </source>
</evidence>
<dbReference type="InterPro" id="IPR011925">
    <property type="entry name" value="LolCE_TM"/>
</dbReference>
<gene>
    <name evidence="11" type="ORF">A3G33_09055</name>
</gene>
<dbReference type="NCBIfam" id="TIGR02212">
    <property type="entry name" value="lolCE"/>
    <property type="match status" value="1"/>
</dbReference>
<keyword evidence="5 8" id="KW-0812">Transmembrane</keyword>
<evidence type="ECO:0000256" key="8">
    <source>
        <dbReference type="SAM" id="Phobius"/>
    </source>
</evidence>
<comment type="subcellular location">
    <subcellularLocation>
        <location evidence="1">Cell membrane</location>
        <topology evidence="1">Multi-pass membrane protein</topology>
    </subcellularLocation>
</comment>
<evidence type="ECO:0000259" key="10">
    <source>
        <dbReference type="Pfam" id="PF12704"/>
    </source>
</evidence>
<evidence type="ECO:0000259" key="9">
    <source>
        <dbReference type="Pfam" id="PF02687"/>
    </source>
</evidence>
<dbReference type="Pfam" id="PF12704">
    <property type="entry name" value="MacB_PCD"/>
    <property type="match status" value="1"/>
</dbReference>
<evidence type="ECO:0000313" key="11">
    <source>
        <dbReference type="EMBL" id="OGW98537.1"/>
    </source>
</evidence>
<keyword evidence="4" id="KW-1003">Cell membrane</keyword>
<evidence type="ECO:0000256" key="5">
    <source>
        <dbReference type="ARBA" id="ARBA00022692"/>
    </source>
</evidence>
<evidence type="ECO:0000256" key="7">
    <source>
        <dbReference type="ARBA" id="ARBA00023136"/>
    </source>
</evidence>
<evidence type="ECO:0000256" key="2">
    <source>
        <dbReference type="ARBA" id="ARBA00005236"/>
    </source>
</evidence>
<dbReference type="GO" id="GO:0098797">
    <property type="term" value="C:plasma membrane protein complex"/>
    <property type="evidence" value="ECO:0007669"/>
    <property type="project" value="TreeGrafter"/>
</dbReference>
<proteinExistence type="inferred from homology"/>
<feature type="transmembrane region" description="Helical" evidence="8">
    <location>
        <begin position="333"/>
        <end position="358"/>
    </location>
</feature>